<dbReference type="OrthoDB" id="7423401at2"/>
<keyword evidence="4" id="KW-0472">Membrane</keyword>
<evidence type="ECO:0000256" key="1">
    <source>
        <dbReference type="ARBA" id="ARBA00004141"/>
    </source>
</evidence>
<keyword evidence="3" id="KW-1133">Transmembrane helix</keyword>
<dbReference type="EMBL" id="CP021112">
    <property type="protein sequence ID" value="ARP98843.1"/>
    <property type="molecule type" value="Genomic_DNA"/>
</dbReference>
<dbReference type="KEGG" id="psin:CAK95_06950"/>
<gene>
    <name evidence="5" type="ORF">CAK95_06950</name>
</gene>
<evidence type="ECO:0000256" key="2">
    <source>
        <dbReference type="ARBA" id="ARBA00022692"/>
    </source>
</evidence>
<keyword evidence="2" id="KW-0812">Transmembrane</keyword>
<evidence type="ECO:0000313" key="6">
    <source>
        <dbReference type="Proteomes" id="UP000194137"/>
    </source>
</evidence>
<reference evidence="5 6" key="1">
    <citation type="submission" date="2017-05" db="EMBL/GenBank/DDBJ databases">
        <title>Full genome sequence of Pseudorhodoplanes sinuspersici.</title>
        <authorList>
            <person name="Dastgheib S.M.M."/>
            <person name="Shavandi M."/>
            <person name="Tirandaz H."/>
        </authorList>
    </citation>
    <scope>NUCLEOTIDE SEQUENCE [LARGE SCALE GENOMIC DNA]</scope>
    <source>
        <strain evidence="5 6">RIPI110</strain>
    </source>
</reference>
<sequence>MPPLLARIKNIMLEPRAEWPLIATEQGSALRVLLGYVAILAAIPAMAGFIGSTFIGTSVSIGTFHDPIWLGVFKAVLSYLFSFAIVCLTALAIDLMAPFFGAQRHFINALKLAAYSFTPVWLIGIVLMFPNSRFFTLLGIYALRLLWTGVHPLMGAPRHQVLRYSIAIAIVAFVIVFAMALIQAVIVYYGSALR</sequence>
<dbReference type="GO" id="GO:0016020">
    <property type="term" value="C:membrane"/>
    <property type="evidence" value="ECO:0007669"/>
    <property type="project" value="UniProtKB-SubCell"/>
</dbReference>
<proteinExistence type="predicted"/>
<protein>
    <submittedName>
        <fullName evidence="5">Uncharacterized protein</fullName>
    </submittedName>
</protein>
<accession>A0A1W6ZN65</accession>
<dbReference type="InterPro" id="IPR006977">
    <property type="entry name" value="Yip1_dom"/>
</dbReference>
<dbReference type="Proteomes" id="UP000194137">
    <property type="component" value="Chromosome"/>
</dbReference>
<evidence type="ECO:0000313" key="5">
    <source>
        <dbReference type="EMBL" id="ARP98843.1"/>
    </source>
</evidence>
<name>A0A1W6ZN65_9HYPH</name>
<dbReference type="Pfam" id="PF04893">
    <property type="entry name" value="Yip1"/>
    <property type="match status" value="1"/>
</dbReference>
<organism evidence="5 6">
    <name type="scientific">Pseudorhodoplanes sinuspersici</name>
    <dbReference type="NCBI Taxonomy" id="1235591"/>
    <lineage>
        <taxon>Bacteria</taxon>
        <taxon>Pseudomonadati</taxon>
        <taxon>Pseudomonadota</taxon>
        <taxon>Alphaproteobacteria</taxon>
        <taxon>Hyphomicrobiales</taxon>
        <taxon>Pseudorhodoplanes</taxon>
    </lineage>
</organism>
<evidence type="ECO:0000256" key="4">
    <source>
        <dbReference type="ARBA" id="ARBA00023136"/>
    </source>
</evidence>
<dbReference type="AlphaFoldDB" id="A0A1W6ZN65"/>
<dbReference type="RefSeq" id="WP_086087256.1">
    <property type="nucleotide sequence ID" value="NZ_CP021112.1"/>
</dbReference>
<keyword evidence="6" id="KW-1185">Reference proteome</keyword>
<comment type="subcellular location">
    <subcellularLocation>
        <location evidence="1">Membrane</location>
        <topology evidence="1">Multi-pass membrane protein</topology>
    </subcellularLocation>
</comment>
<evidence type="ECO:0000256" key="3">
    <source>
        <dbReference type="ARBA" id="ARBA00022989"/>
    </source>
</evidence>